<dbReference type="RefSeq" id="WP_182161838.1">
    <property type="nucleotide sequence ID" value="NZ_JACFXV010000031.1"/>
</dbReference>
<protein>
    <submittedName>
        <fullName evidence="9">Cellulase family glycosylhydrolase</fullName>
    </submittedName>
</protein>
<evidence type="ECO:0000256" key="4">
    <source>
        <dbReference type="ARBA" id="ARBA00023277"/>
    </source>
</evidence>
<organism evidence="9 10">
    <name type="scientific">Stappia albiluteola</name>
    <dbReference type="NCBI Taxonomy" id="2758565"/>
    <lineage>
        <taxon>Bacteria</taxon>
        <taxon>Pseudomonadati</taxon>
        <taxon>Pseudomonadota</taxon>
        <taxon>Alphaproteobacteria</taxon>
        <taxon>Hyphomicrobiales</taxon>
        <taxon>Stappiaceae</taxon>
        <taxon>Stappia</taxon>
    </lineage>
</organism>
<dbReference type="GO" id="GO:0008422">
    <property type="term" value="F:beta-glucosidase activity"/>
    <property type="evidence" value="ECO:0007669"/>
    <property type="project" value="TreeGrafter"/>
</dbReference>
<evidence type="ECO:0000256" key="2">
    <source>
        <dbReference type="ARBA" id="ARBA00022801"/>
    </source>
</evidence>
<feature type="domain" description="Glycoside hydrolase family 5" evidence="8">
    <location>
        <begin position="76"/>
        <end position="390"/>
    </location>
</feature>
<name>A0A839A9Z4_9HYPH</name>
<dbReference type="InterPro" id="IPR001547">
    <property type="entry name" value="Glyco_hydro_5"/>
</dbReference>
<evidence type="ECO:0000256" key="5">
    <source>
        <dbReference type="ARBA" id="ARBA00023295"/>
    </source>
</evidence>
<proteinExistence type="inferred from homology"/>
<comment type="caution">
    <text evidence="9">The sequence shown here is derived from an EMBL/GenBank/DDBJ whole genome shotgun (WGS) entry which is preliminary data.</text>
</comment>
<keyword evidence="4" id="KW-0119">Carbohydrate metabolism</keyword>
<dbReference type="Gene3D" id="3.20.20.80">
    <property type="entry name" value="Glycosidases"/>
    <property type="match status" value="1"/>
</dbReference>
<keyword evidence="3" id="KW-0136">Cellulose degradation</keyword>
<dbReference type="PANTHER" id="PTHR31297:SF41">
    <property type="entry name" value="ENDOGLUCANASE, PUTATIVE (AFU_ORTHOLOGUE AFUA_5G01830)-RELATED"/>
    <property type="match status" value="1"/>
</dbReference>
<sequence>MTYRLAIVRDLAVILFWLLAALGGPSFAGEVPDFRKGINLARLHSLPARDPGRPGEFLWPPFRPPLAAIGDGELQDLRAIGFDFVRLPVAPAPFLAVSEGERRILLDGLFDTVKRLQAFGFGVLVDPHPIQSGRWSAPGMLADIGGEEFRQYGDWLKVLARNLKRLPASKTALGLMNEPQRDCHLVFGRDWTEIQPLLYDEVRKVAPELALVLTTGCYSSFEGLPHLRMAGYDDNTLVDIHYYRPYYFTHQSLPFASIPTRYMAGLWYPGQEGNPRRSLALSEDLIARLRREKGEDAVPRDALEQAMGGVLHYYEDPPVDRAYVRAHFEAMRRWADEEGVAPNRLVIGEFGAARPPVGMPENASRYSWIADVRDEAEASGFAWAYWDYNAGDGYPGFGLVFDNESRKIDPDAVTALGLDAKALQAGSR</sequence>
<evidence type="ECO:0000256" key="1">
    <source>
        <dbReference type="ARBA" id="ARBA00005641"/>
    </source>
</evidence>
<dbReference type="PANTHER" id="PTHR31297">
    <property type="entry name" value="GLUCAN ENDO-1,6-BETA-GLUCOSIDASE B"/>
    <property type="match status" value="1"/>
</dbReference>
<evidence type="ECO:0000256" key="6">
    <source>
        <dbReference type="ARBA" id="ARBA00023326"/>
    </source>
</evidence>
<dbReference type="EMBL" id="JACFXV010000031">
    <property type="protein sequence ID" value="MBA5775935.1"/>
    <property type="molecule type" value="Genomic_DNA"/>
</dbReference>
<dbReference type="GO" id="GO:0005576">
    <property type="term" value="C:extracellular region"/>
    <property type="evidence" value="ECO:0007669"/>
    <property type="project" value="TreeGrafter"/>
</dbReference>
<dbReference type="Pfam" id="PF00150">
    <property type="entry name" value="Cellulase"/>
    <property type="match status" value="1"/>
</dbReference>
<dbReference type="InterPro" id="IPR017853">
    <property type="entry name" value="GH"/>
</dbReference>
<dbReference type="InterPro" id="IPR050386">
    <property type="entry name" value="Glycosyl_hydrolase_5"/>
</dbReference>
<evidence type="ECO:0000313" key="9">
    <source>
        <dbReference type="EMBL" id="MBA5775935.1"/>
    </source>
</evidence>
<dbReference type="AlphaFoldDB" id="A0A839A9Z4"/>
<comment type="similarity">
    <text evidence="1 7">Belongs to the glycosyl hydrolase 5 (cellulase A) family.</text>
</comment>
<keyword evidence="5 7" id="KW-0326">Glycosidase</keyword>
<keyword evidence="2 7" id="KW-0378">Hydrolase</keyword>
<evidence type="ECO:0000256" key="3">
    <source>
        <dbReference type="ARBA" id="ARBA00023001"/>
    </source>
</evidence>
<accession>A0A839A9Z4</accession>
<evidence type="ECO:0000256" key="7">
    <source>
        <dbReference type="RuleBase" id="RU361153"/>
    </source>
</evidence>
<dbReference type="Proteomes" id="UP000541109">
    <property type="component" value="Unassembled WGS sequence"/>
</dbReference>
<gene>
    <name evidence="9" type="ORF">H2509_02205</name>
</gene>
<evidence type="ECO:0000259" key="8">
    <source>
        <dbReference type="Pfam" id="PF00150"/>
    </source>
</evidence>
<evidence type="ECO:0000313" key="10">
    <source>
        <dbReference type="Proteomes" id="UP000541109"/>
    </source>
</evidence>
<dbReference type="GO" id="GO:0009986">
    <property type="term" value="C:cell surface"/>
    <property type="evidence" value="ECO:0007669"/>
    <property type="project" value="TreeGrafter"/>
</dbReference>
<keyword evidence="10" id="KW-1185">Reference proteome</keyword>
<dbReference type="GO" id="GO:0030245">
    <property type="term" value="P:cellulose catabolic process"/>
    <property type="evidence" value="ECO:0007669"/>
    <property type="project" value="UniProtKB-KW"/>
</dbReference>
<dbReference type="SUPFAM" id="SSF51445">
    <property type="entry name" value="(Trans)glycosidases"/>
    <property type="match status" value="1"/>
</dbReference>
<keyword evidence="6" id="KW-0624">Polysaccharide degradation</keyword>
<reference evidence="9 10" key="1">
    <citation type="submission" date="2020-07" db="EMBL/GenBank/DDBJ databases">
        <title>Stappia sp., F7233, whole genome shotgun sequencing project.</title>
        <authorList>
            <person name="Jiang S."/>
            <person name="Liu Z.W."/>
            <person name="Du Z.J."/>
        </authorList>
    </citation>
    <scope>NUCLEOTIDE SEQUENCE [LARGE SCALE GENOMIC DNA]</scope>
    <source>
        <strain evidence="9 10">F7233</strain>
    </source>
</reference>